<dbReference type="PANTHER" id="PTHR43161:SF23">
    <property type="entry name" value="(R,R)-BUTANEDIOL DEHYDROGENASE-RELATED"/>
    <property type="match status" value="1"/>
</dbReference>
<keyword evidence="5" id="KW-0560">Oxidoreductase</keyword>
<dbReference type="HOGENOM" id="CLU_026673_11_0_1"/>
<comment type="similarity">
    <text evidence="2 6">Belongs to the zinc-containing alcohol dehydrogenase family.</text>
</comment>
<protein>
    <recommendedName>
        <fullName evidence="7">Enoyl reductase (ER) domain-containing protein</fullName>
    </recommendedName>
</protein>
<comment type="cofactor">
    <cofactor evidence="1 6">
        <name>Zn(2+)</name>
        <dbReference type="ChEBI" id="CHEBI:29105"/>
    </cofactor>
</comment>
<dbReference type="InterPro" id="IPR013149">
    <property type="entry name" value="ADH-like_C"/>
</dbReference>
<dbReference type="OrthoDB" id="3941538at2759"/>
<dbReference type="Gene3D" id="3.40.50.720">
    <property type="entry name" value="NAD(P)-binding Rossmann-like Domain"/>
    <property type="match status" value="1"/>
</dbReference>
<evidence type="ECO:0000256" key="6">
    <source>
        <dbReference type="RuleBase" id="RU361277"/>
    </source>
</evidence>
<dbReference type="CDD" id="cd08233">
    <property type="entry name" value="butanediol_DH_like"/>
    <property type="match status" value="1"/>
</dbReference>
<dbReference type="Pfam" id="PF08240">
    <property type="entry name" value="ADH_N"/>
    <property type="match status" value="1"/>
</dbReference>
<dbReference type="Gene3D" id="3.90.180.10">
    <property type="entry name" value="Medium-chain alcohol dehydrogenases, catalytic domain"/>
    <property type="match status" value="1"/>
</dbReference>
<keyword evidence="9" id="KW-1185">Reference proteome</keyword>
<dbReference type="InterPro" id="IPR013154">
    <property type="entry name" value="ADH-like_N"/>
</dbReference>
<dbReference type="GO" id="GO:0000721">
    <property type="term" value="F:(R,R)-butanediol dehydrogenase activity"/>
    <property type="evidence" value="ECO:0007669"/>
    <property type="project" value="TreeGrafter"/>
</dbReference>
<dbReference type="PROSITE" id="PS00059">
    <property type="entry name" value="ADH_ZINC"/>
    <property type="match status" value="1"/>
</dbReference>
<evidence type="ECO:0000256" key="5">
    <source>
        <dbReference type="ARBA" id="ARBA00023002"/>
    </source>
</evidence>
<dbReference type="SUPFAM" id="SSF51735">
    <property type="entry name" value="NAD(P)-binding Rossmann-fold domains"/>
    <property type="match status" value="1"/>
</dbReference>
<dbReference type="GO" id="GO:0008270">
    <property type="term" value="F:zinc ion binding"/>
    <property type="evidence" value="ECO:0007669"/>
    <property type="project" value="InterPro"/>
</dbReference>
<gene>
    <name evidence="8" type="ORF">CERSUDRAFT_95115</name>
</gene>
<dbReference type="EMBL" id="KB445797">
    <property type="protein sequence ID" value="EMD36840.1"/>
    <property type="molecule type" value="Genomic_DNA"/>
</dbReference>
<evidence type="ECO:0000259" key="7">
    <source>
        <dbReference type="SMART" id="SM00829"/>
    </source>
</evidence>
<dbReference type="InterPro" id="IPR002328">
    <property type="entry name" value="ADH_Zn_CS"/>
</dbReference>
<dbReference type="PANTHER" id="PTHR43161">
    <property type="entry name" value="SORBITOL DEHYDROGENASE"/>
    <property type="match status" value="1"/>
</dbReference>
<dbReference type="Pfam" id="PF00107">
    <property type="entry name" value="ADH_zinc_N"/>
    <property type="match status" value="1"/>
</dbReference>
<keyword evidence="4 6" id="KW-0862">Zinc</keyword>
<dbReference type="STRING" id="914234.M2QXJ3"/>
<dbReference type="InterPro" id="IPR036291">
    <property type="entry name" value="NAD(P)-bd_dom_sf"/>
</dbReference>
<dbReference type="GO" id="GO:0034079">
    <property type="term" value="P:butanediol biosynthetic process"/>
    <property type="evidence" value="ECO:0007669"/>
    <property type="project" value="TreeGrafter"/>
</dbReference>
<evidence type="ECO:0000313" key="9">
    <source>
        <dbReference type="Proteomes" id="UP000016930"/>
    </source>
</evidence>
<organism evidence="8 9">
    <name type="scientific">Ceriporiopsis subvermispora (strain B)</name>
    <name type="common">White-rot fungus</name>
    <name type="synonym">Gelatoporia subvermispora</name>
    <dbReference type="NCBI Taxonomy" id="914234"/>
    <lineage>
        <taxon>Eukaryota</taxon>
        <taxon>Fungi</taxon>
        <taxon>Dikarya</taxon>
        <taxon>Basidiomycota</taxon>
        <taxon>Agaricomycotina</taxon>
        <taxon>Agaricomycetes</taxon>
        <taxon>Polyporales</taxon>
        <taxon>Gelatoporiaceae</taxon>
        <taxon>Gelatoporia</taxon>
    </lineage>
</organism>
<dbReference type="InterPro" id="IPR011032">
    <property type="entry name" value="GroES-like_sf"/>
</dbReference>
<feature type="domain" description="Enoyl reductase (ER)" evidence="7">
    <location>
        <begin position="8"/>
        <end position="354"/>
    </location>
</feature>
<dbReference type="SMART" id="SM00829">
    <property type="entry name" value="PKS_ER"/>
    <property type="match status" value="1"/>
</dbReference>
<dbReference type="Proteomes" id="UP000016930">
    <property type="component" value="Unassembled WGS sequence"/>
</dbReference>
<proteinExistence type="inferred from homology"/>
<evidence type="ECO:0000256" key="2">
    <source>
        <dbReference type="ARBA" id="ARBA00008072"/>
    </source>
</evidence>
<dbReference type="AlphaFoldDB" id="M2QXJ3"/>
<dbReference type="GO" id="GO:0005737">
    <property type="term" value="C:cytoplasm"/>
    <property type="evidence" value="ECO:0007669"/>
    <property type="project" value="TreeGrafter"/>
</dbReference>
<sequence>MKAARYYGPGDIRIEDVPEPAPSRGQLKIKIAWNGICGSDLHAYSAPMPFIPLTKPHPVTGEMVPIYFGHEFSGTVVELGEGVDLIRFRIGQNVAIDSLITCRRSDCYACMNGPRNVCPHVTAIGVSGCAGGLAEYVVLSQDHAHVLPEGIALEVGAMMDPIGVGWHAVNLASLQPGDKSLILGGGPVGLLLIKTLRAHGVSWIAVVEPSKERRRMALELSATAVFDPFVTNVSTTIQRAAGEQGPDVVFDCAGVQNSLDIAIATVRPRGKIISIATWEQKPVFDVNALMAKESSFTAVIGYDNVFPQIIEAMQDGFYDGIVSIITQKIPLEDVIEKGIKTLAQNLDSHIKILVHP</sequence>
<evidence type="ECO:0000256" key="4">
    <source>
        <dbReference type="ARBA" id="ARBA00022833"/>
    </source>
</evidence>
<dbReference type="SUPFAM" id="SSF50129">
    <property type="entry name" value="GroES-like"/>
    <property type="match status" value="1"/>
</dbReference>
<reference evidence="8 9" key="1">
    <citation type="journal article" date="2012" name="Proc. Natl. Acad. Sci. U.S.A.">
        <title>Comparative genomics of Ceriporiopsis subvermispora and Phanerochaete chrysosporium provide insight into selective ligninolysis.</title>
        <authorList>
            <person name="Fernandez-Fueyo E."/>
            <person name="Ruiz-Duenas F.J."/>
            <person name="Ferreira P."/>
            <person name="Floudas D."/>
            <person name="Hibbett D.S."/>
            <person name="Canessa P."/>
            <person name="Larrondo L.F."/>
            <person name="James T.Y."/>
            <person name="Seelenfreund D."/>
            <person name="Lobos S."/>
            <person name="Polanco R."/>
            <person name="Tello M."/>
            <person name="Honda Y."/>
            <person name="Watanabe T."/>
            <person name="Watanabe T."/>
            <person name="Ryu J.S."/>
            <person name="Kubicek C.P."/>
            <person name="Schmoll M."/>
            <person name="Gaskell J."/>
            <person name="Hammel K.E."/>
            <person name="St John F.J."/>
            <person name="Vanden Wymelenberg A."/>
            <person name="Sabat G."/>
            <person name="Splinter BonDurant S."/>
            <person name="Syed K."/>
            <person name="Yadav J.S."/>
            <person name="Doddapaneni H."/>
            <person name="Subramanian V."/>
            <person name="Lavin J.L."/>
            <person name="Oguiza J.A."/>
            <person name="Perez G."/>
            <person name="Pisabarro A.G."/>
            <person name="Ramirez L."/>
            <person name="Santoyo F."/>
            <person name="Master E."/>
            <person name="Coutinho P.M."/>
            <person name="Henrissat B."/>
            <person name="Lombard V."/>
            <person name="Magnuson J.K."/>
            <person name="Kuees U."/>
            <person name="Hori C."/>
            <person name="Igarashi K."/>
            <person name="Samejima M."/>
            <person name="Held B.W."/>
            <person name="Barry K.W."/>
            <person name="LaButti K.M."/>
            <person name="Lapidus A."/>
            <person name="Lindquist E.A."/>
            <person name="Lucas S.M."/>
            <person name="Riley R."/>
            <person name="Salamov A.A."/>
            <person name="Hoffmeister D."/>
            <person name="Schwenk D."/>
            <person name="Hadar Y."/>
            <person name="Yarden O."/>
            <person name="de Vries R.P."/>
            <person name="Wiebenga A."/>
            <person name="Stenlid J."/>
            <person name="Eastwood D."/>
            <person name="Grigoriev I.V."/>
            <person name="Berka R.M."/>
            <person name="Blanchette R.A."/>
            <person name="Kersten P."/>
            <person name="Martinez A.T."/>
            <person name="Vicuna R."/>
            <person name="Cullen D."/>
        </authorList>
    </citation>
    <scope>NUCLEOTIDE SEQUENCE [LARGE SCALE GENOMIC DNA]</scope>
    <source>
        <strain evidence="8 9">B</strain>
    </source>
</reference>
<accession>M2QXJ3</accession>
<keyword evidence="3 6" id="KW-0479">Metal-binding</keyword>
<evidence type="ECO:0000256" key="3">
    <source>
        <dbReference type="ARBA" id="ARBA00022723"/>
    </source>
</evidence>
<name>M2QXJ3_CERS8</name>
<dbReference type="InterPro" id="IPR020843">
    <property type="entry name" value="ER"/>
</dbReference>
<evidence type="ECO:0000256" key="1">
    <source>
        <dbReference type="ARBA" id="ARBA00001947"/>
    </source>
</evidence>
<evidence type="ECO:0000313" key="8">
    <source>
        <dbReference type="EMBL" id="EMD36840.1"/>
    </source>
</evidence>